<protein>
    <recommendedName>
        <fullName evidence="2">histidine kinase</fullName>
        <ecNumber evidence="2">2.7.13.3</ecNumber>
    </recommendedName>
</protein>
<evidence type="ECO:0000256" key="4">
    <source>
        <dbReference type="ARBA" id="ARBA00023012"/>
    </source>
</evidence>
<dbReference type="PANTHER" id="PTHR45339">
    <property type="entry name" value="HYBRID SIGNAL TRANSDUCTION HISTIDINE KINASE J"/>
    <property type="match status" value="1"/>
</dbReference>
<dbReference type="PROSITE" id="PS50109">
    <property type="entry name" value="HIS_KIN"/>
    <property type="match status" value="1"/>
</dbReference>
<dbReference type="InterPro" id="IPR004358">
    <property type="entry name" value="Sig_transdc_His_kin-like_C"/>
</dbReference>
<dbReference type="SUPFAM" id="SSF47384">
    <property type="entry name" value="Homodimeric domain of signal transducing histidine kinase"/>
    <property type="match status" value="1"/>
</dbReference>
<evidence type="ECO:0000313" key="8">
    <source>
        <dbReference type="Proteomes" id="UP001209713"/>
    </source>
</evidence>
<dbReference type="RefSeq" id="WP_263529436.1">
    <property type="nucleotide sequence ID" value="NZ_JAOVZB010000001.1"/>
</dbReference>
<keyword evidence="5" id="KW-0472">Membrane</keyword>
<dbReference type="PANTHER" id="PTHR45339:SF1">
    <property type="entry name" value="HYBRID SIGNAL TRANSDUCTION HISTIDINE KINASE J"/>
    <property type="match status" value="1"/>
</dbReference>
<dbReference type="EC" id="2.7.13.3" evidence="2"/>
<dbReference type="InterPro" id="IPR003594">
    <property type="entry name" value="HATPase_dom"/>
</dbReference>
<evidence type="ECO:0000256" key="5">
    <source>
        <dbReference type="SAM" id="Phobius"/>
    </source>
</evidence>
<dbReference type="CDD" id="cd00082">
    <property type="entry name" value="HisKA"/>
    <property type="match status" value="1"/>
</dbReference>
<dbReference type="GO" id="GO:0016301">
    <property type="term" value="F:kinase activity"/>
    <property type="evidence" value="ECO:0007669"/>
    <property type="project" value="UniProtKB-KW"/>
</dbReference>
<dbReference type="SUPFAM" id="SSF55874">
    <property type="entry name" value="ATPase domain of HSP90 chaperone/DNA topoisomerase II/histidine kinase"/>
    <property type="match status" value="1"/>
</dbReference>
<comment type="caution">
    <text evidence="7">The sequence shown here is derived from an EMBL/GenBank/DDBJ whole genome shotgun (WGS) entry which is preliminary data.</text>
</comment>
<evidence type="ECO:0000256" key="2">
    <source>
        <dbReference type="ARBA" id="ARBA00012438"/>
    </source>
</evidence>
<keyword evidence="4" id="KW-0902">Two-component regulatory system</keyword>
<dbReference type="Gene3D" id="1.10.287.130">
    <property type="match status" value="1"/>
</dbReference>
<dbReference type="Proteomes" id="UP001209713">
    <property type="component" value="Unassembled WGS sequence"/>
</dbReference>
<reference evidence="7 8" key="1">
    <citation type="submission" date="2022-10" db="EMBL/GenBank/DDBJ databases">
        <title>Marinomonas transparenta sp. nov. and Marinomonas sargassi sp. nov., isolated from marine alga (Sargassum natans (L.) Gaillon).</title>
        <authorList>
            <person name="Wang Y."/>
        </authorList>
    </citation>
    <scope>NUCLEOTIDE SEQUENCE [LARGE SCALE GENOMIC DNA]</scope>
    <source>
        <strain evidence="7 8">C2222</strain>
    </source>
</reference>
<dbReference type="Pfam" id="PF00512">
    <property type="entry name" value="HisKA"/>
    <property type="match status" value="1"/>
</dbReference>
<keyword evidence="5" id="KW-0812">Transmembrane</keyword>
<organism evidence="7 8">
    <name type="scientific">Marinomonas sargassi</name>
    <dbReference type="NCBI Taxonomy" id="2984494"/>
    <lineage>
        <taxon>Bacteria</taxon>
        <taxon>Pseudomonadati</taxon>
        <taxon>Pseudomonadota</taxon>
        <taxon>Gammaproteobacteria</taxon>
        <taxon>Oceanospirillales</taxon>
        <taxon>Oceanospirillaceae</taxon>
        <taxon>Marinomonas</taxon>
    </lineage>
</organism>
<gene>
    <name evidence="7" type="ORF">OFY17_04130</name>
</gene>
<evidence type="ECO:0000256" key="1">
    <source>
        <dbReference type="ARBA" id="ARBA00000085"/>
    </source>
</evidence>
<keyword evidence="5" id="KW-1133">Transmembrane helix</keyword>
<dbReference type="InterPro" id="IPR036890">
    <property type="entry name" value="HATPase_C_sf"/>
</dbReference>
<feature type="domain" description="Histidine kinase" evidence="6">
    <location>
        <begin position="241"/>
        <end position="480"/>
    </location>
</feature>
<dbReference type="InterPro" id="IPR005467">
    <property type="entry name" value="His_kinase_dom"/>
</dbReference>
<keyword evidence="7" id="KW-0808">Transferase</keyword>
<dbReference type="Gene3D" id="3.30.565.10">
    <property type="entry name" value="Histidine kinase-like ATPase, C-terminal domain"/>
    <property type="match status" value="1"/>
</dbReference>
<sequence length="606" mass="69186">MRLSWKRTWLINLNKWFIYTVFTLLICLCTALLGFIAYIGDTSHNNDRRVFESSVWNALQLQVQSYRFINYFSSLDSSSAVTHDDISFEYELLMSRIDLLRKGEIGELIREFDDARIIKLLNVINGELELVSFDIAKIEEGDNSYIEKLLVRMNRIEPNINELISLINKDNTEYINTKFLEHQTNLTTIEVLSGILATCLLLLCFFSMKALSELRAAFVINKRLQSGIETIHENKTNMTTHVLHEMRHPINAILAATKALRNKDEASPLTKAELPNHIEESGQQLLNTVNMFSDLSEINIQKLSLSPYLEHLRNRVETYIDTLEHQLARKNLLCSVYVDPSLPTYVSLDFNRVKAIVIGLVQNAISHTVKGSICIQIRPSSLTTPLLSGPMQEDRITRGSDTRMLQIAVKDTGLGMPSQLQNDLRTMPSLRRKEDEDILDKVGLNLSLCFKLVELMKGEIQFTSVEGEGSEFWVDIPYNLPEKQPEQPTQLKLSNTRALIIEEDQQLREVIAQQLAIFDINTSLSSECTGHNNQQYDLIILGRTDCYEGDLLEAINQWHTEATPIINYQSKVFKGIEAALTPITFPLLQSKLEETLTHLFKHKIAE</sequence>
<keyword evidence="8" id="KW-1185">Reference proteome</keyword>
<keyword evidence="3" id="KW-0597">Phosphoprotein</keyword>
<feature type="transmembrane region" description="Helical" evidence="5">
    <location>
        <begin position="16"/>
        <end position="39"/>
    </location>
</feature>
<evidence type="ECO:0000256" key="3">
    <source>
        <dbReference type="ARBA" id="ARBA00022553"/>
    </source>
</evidence>
<keyword evidence="7" id="KW-0418">Kinase</keyword>
<dbReference type="PRINTS" id="PR00344">
    <property type="entry name" value="BCTRLSENSOR"/>
</dbReference>
<evidence type="ECO:0000313" key="7">
    <source>
        <dbReference type="EMBL" id="MCV2402071.1"/>
    </source>
</evidence>
<proteinExistence type="predicted"/>
<evidence type="ECO:0000259" key="6">
    <source>
        <dbReference type="PROSITE" id="PS50109"/>
    </source>
</evidence>
<dbReference type="EMBL" id="JAOVZB010000001">
    <property type="protein sequence ID" value="MCV2402071.1"/>
    <property type="molecule type" value="Genomic_DNA"/>
</dbReference>
<name>A0ABT2YQ96_9GAMM</name>
<accession>A0ABT2YQ96</accession>
<dbReference type="Pfam" id="PF02518">
    <property type="entry name" value="HATPase_c"/>
    <property type="match status" value="1"/>
</dbReference>
<dbReference type="SMART" id="SM00388">
    <property type="entry name" value="HisKA"/>
    <property type="match status" value="1"/>
</dbReference>
<dbReference type="SMART" id="SM00387">
    <property type="entry name" value="HATPase_c"/>
    <property type="match status" value="1"/>
</dbReference>
<comment type="catalytic activity">
    <reaction evidence="1">
        <text>ATP + protein L-histidine = ADP + protein N-phospho-L-histidine.</text>
        <dbReference type="EC" id="2.7.13.3"/>
    </reaction>
</comment>
<dbReference type="InterPro" id="IPR003661">
    <property type="entry name" value="HisK_dim/P_dom"/>
</dbReference>
<dbReference type="InterPro" id="IPR036097">
    <property type="entry name" value="HisK_dim/P_sf"/>
</dbReference>